<keyword evidence="1" id="KW-0732">Signal</keyword>
<sequence length="94" mass="11107">MWKILFVILILWINFSLARPSAEQPTSEIDLYKPKTFIQDLLDRSKSKHRQAASCQRCLNNSSHSFSTCRLICDSQTRSPEETGRHRLRQYHDR</sequence>
<evidence type="ECO:0000313" key="3">
    <source>
        <dbReference type="EMBL" id="CAF1390909.1"/>
    </source>
</evidence>
<name>A0A814Y4U4_ADIRI</name>
<proteinExistence type="predicted"/>
<keyword evidence="4" id="KW-1185">Reference proteome</keyword>
<protein>
    <submittedName>
        <fullName evidence="2">Uncharacterized protein</fullName>
    </submittedName>
</protein>
<evidence type="ECO:0000256" key="1">
    <source>
        <dbReference type="SAM" id="SignalP"/>
    </source>
</evidence>
<accession>A0A814Y4U4</accession>
<evidence type="ECO:0000313" key="5">
    <source>
        <dbReference type="Proteomes" id="UP000663852"/>
    </source>
</evidence>
<dbReference type="Proteomes" id="UP000663852">
    <property type="component" value="Unassembled WGS sequence"/>
</dbReference>
<gene>
    <name evidence="2" type="ORF">EDS130_LOCUS26620</name>
    <name evidence="3" type="ORF">XAT740_LOCUS33596</name>
</gene>
<evidence type="ECO:0000313" key="2">
    <source>
        <dbReference type="EMBL" id="CAF1224862.1"/>
    </source>
</evidence>
<dbReference type="OrthoDB" id="10494287at2759"/>
<evidence type="ECO:0000313" key="4">
    <source>
        <dbReference type="Proteomes" id="UP000663828"/>
    </source>
</evidence>
<comment type="caution">
    <text evidence="2">The sequence shown here is derived from an EMBL/GenBank/DDBJ whole genome shotgun (WGS) entry which is preliminary data.</text>
</comment>
<feature type="signal peptide" evidence="1">
    <location>
        <begin position="1"/>
        <end position="18"/>
    </location>
</feature>
<dbReference type="EMBL" id="CAJNOJ010000162">
    <property type="protein sequence ID" value="CAF1224862.1"/>
    <property type="molecule type" value="Genomic_DNA"/>
</dbReference>
<dbReference type="Proteomes" id="UP000663828">
    <property type="component" value="Unassembled WGS sequence"/>
</dbReference>
<organism evidence="2 5">
    <name type="scientific">Adineta ricciae</name>
    <name type="common">Rotifer</name>
    <dbReference type="NCBI Taxonomy" id="249248"/>
    <lineage>
        <taxon>Eukaryota</taxon>
        <taxon>Metazoa</taxon>
        <taxon>Spiralia</taxon>
        <taxon>Gnathifera</taxon>
        <taxon>Rotifera</taxon>
        <taxon>Eurotatoria</taxon>
        <taxon>Bdelloidea</taxon>
        <taxon>Adinetida</taxon>
        <taxon>Adinetidae</taxon>
        <taxon>Adineta</taxon>
    </lineage>
</organism>
<dbReference type="AlphaFoldDB" id="A0A814Y4U4"/>
<feature type="chain" id="PRO_5036226505" evidence="1">
    <location>
        <begin position="19"/>
        <end position="94"/>
    </location>
</feature>
<dbReference type="EMBL" id="CAJNOR010003220">
    <property type="protein sequence ID" value="CAF1390909.1"/>
    <property type="molecule type" value="Genomic_DNA"/>
</dbReference>
<reference evidence="2" key="1">
    <citation type="submission" date="2021-02" db="EMBL/GenBank/DDBJ databases">
        <authorList>
            <person name="Nowell W R."/>
        </authorList>
    </citation>
    <scope>NUCLEOTIDE SEQUENCE</scope>
</reference>